<feature type="region of interest" description="Disordered" evidence="1">
    <location>
        <begin position="1"/>
        <end position="29"/>
    </location>
</feature>
<proteinExistence type="predicted"/>
<evidence type="ECO:0000313" key="2">
    <source>
        <dbReference type="EMBL" id="ANS57556.1"/>
    </source>
</evidence>
<organism evidence="2">
    <name type="scientific">Pleurocladia lacustris</name>
    <dbReference type="NCBI Taxonomy" id="246121"/>
    <lineage>
        <taxon>Eukaryota</taxon>
        <taxon>Sar</taxon>
        <taxon>Stramenopiles</taxon>
        <taxon>Ochrophyta</taxon>
        <taxon>PX clade</taxon>
        <taxon>Phaeophyceae</taxon>
        <taxon>Ectocarpales</taxon>
        <taxon>Chordariaceae</taxon>
        <taxon>Pleurocladia</taxon>
    </lineage>
</organism>
<evidence type="ECO:0000256" key="1">
    <source>
        <dbReference type="SAM" id="MobiDB-lite"/>
    </source>
</evidence>
<sequence>MPEKNIKVKDREKEGVDHDVNKKDPEPPEPLTHTLFDAEVLGQFGKLWLNLKINLTKPIFSLNLKKRWLSVKRNLTKPIAALRLEKRWLHFLKNATIKISYMSGFGRNLQIRGHALKNFLVRFVNGLDDDIQDFIKESLDPIGLKIDQGFTKRLSALVDIFWDLETKIQTFLEDRDLRILFGTQSLDPNEEEAYLKNLEVVNTSIEVEEVEVLPQEDISTKKRSKLRSFFVARLGSIKLLFTSNKKRQKEAESKDKDL</sequence>
<geneLocation type="chloroplast" evidence="2"/>
<feature type="compositionally biased region" description="Basic and acidic residues" evidence="1">
    <location>
        <begin position="1"/>
        <end position="26"/>
    </location>
</feature>
<accession>A0A1I9LVD6</accession>
<keyword evidence="2" id="KW-0934">Plastid</keyword>
<dbReference type="EMBL" id="KU164871">
    <property type="protein sequence ID" value="ANS57556.1"/>
    <property type="molecule type" value="Genomic_DNA"/>
</dbReference>
<name>A0A1I9LVD6_9PHAE</name>
<dbReference type="EMBL" id="KU164872">
    <property type="protein sequence ID" value="ANS57699.1"/>
    <property type="molecule type" value="Genomic_DNA"/>
</dbReference>
<keyword evidence="2" id="KW-0150">Chloroplast</keyword>
<dbReference type="RefSeq" id="YP_009327033.1">
    <property type="nucleotide sequence ID" value="NC_032045.1"/>
</dbReference>
<protein>
    <submittedName>
        <fullName evidence="2">Uncharacterized protein</fullName>
    </submittedName>
</protein>
<dbReference type="EMBL" id="KU164871">
    <property type="protein sequence ID" value="ANS57555.1"/>
    <property type="molecule type" value="Genomic_DNA"/>
</dbReference>
<dbReference type="GeneID" id="30512115"/>
<dbReference type="AlphaFoldDB" id="A0A1I9LVD6"/>
<dbReference type="EMBL" id="KU164872">
    <property type="protein sequence ID" value="ANS57700.1"/>
    <property type="molecule type" value="Genomic_DNA"/>
</dbReference>
<dbReference type="GeneID" id="30512135"/>
<reference evidence="2" key="1">
    <citation type="submission" date="2015-11" db="EMBL/GenBank/DDBJ databases">
        <title>Complete mitochondrial and plastid genomes of the freshwater brown alga Pleurocladia lacustris A. Braun and its phylogenetic placement in the Phaeophyceae.</title>
        <authorList>
            <person name="Wang X."/>
            <person name="Wehr J.D."/>
            <person name="Karol K.G."/>
        </authorList>
    </citation>
    <scope>NUCLEOTIDE SEQUENCE</scope>
    <source>
        <strain evidence="2">Sa2</strain>
        <strain evidence="3">SAG 25.93</strain>
    </source>
</reference>
<evidence type="ECO:0000313" key="3">
    <source>
        <dbReference type="EMBL" id="ANS57699.1"/>
    </source>
</evidence>
<dbReference type="RefSeq" id="YP_009327096.1">
    <property type="nucleotide sequence ID" value="NC_032045.1"/>
</dbReference>